<evidence type="ECO:0000256" key="2">
    <source>
        <dbReference type="ARBA" id="ARBA00023125"/>
    </source>
</evidence>
<keyword evidence="3" id="KW-0804">Transcription</keyword>
<dbReference type="InterPro" id="IPR009057">
    <property type="entry name" value="Homeodomain-like_sf"/>
</dbReference>
<dbReference type="InterPro" id="IPR036271">
    <property type="entry name" value="Tet_transcr_reg_TetR-rel_C_sf"/>
</dbReference>
<dbReference type="SUPFAM" id="SSF46689">
    <property type="entry name" value="Homeodomain-like"/>
    <property type="match status" value="1"/>
</dbReference>
<sequence length="233" mass="24614">MRGTVRASATVVFFTVTAGYSCRKVTGTSTGHPSNYFTPRAERTLGVSVPGRLQDVQLTRESIVTAAVAILDTYGLADMTMRRVATSLGVAPGALYWHIANKQQLIAAIAEEILTPVLAATAPRTAPELAGLLRESMLSRRDGAELVAAALSQPESETREVVEKQLAATLEGDADLRRVGAASLLHLVLGATALEQARAQHAADTGVEKPRDASGDFHRGVELMLAGLDTARA</sequence>
<dbReference type="InterPro" id="IPR001647">
    <property type="entry name" value="HTH_TetR"/>
</dbReference>
<reference evidence="6 7" key="1">
    <citation type="journal article" date="2020" name="Biotechnol. Biofuels">
        <title>New insights from the biogas microbiome by comprehensive genome-resolved metagenomics of nearly 1600 species originating from multiple anaerobic digesters.</title>
        <authorList>
            <person name="Campanaro S."/>
            <person name="Treu L."/>
            <person name="Rodriguez-R L.M."/>
            <person name="Kovalovszki A."/>
            <person name="Ziels R.M."/>
            <person name="Maus I."/>
            <person name="Zhu X."/>
            <person name="Kougias P.G."/>
            <person name="Basile A."/>
            <person name="Luo G."/>
            <person name="Schluter A."/>
            <person name="Konstantinidis K.T."/>
            <person name="Angelidaki I."/>
        </authorList>
    </citation>
    <scope>NUCLEOTIDE SEQUENCE [LARGE SCALE GENOMIC DNA]</scope>
    <source>
        <strain evidence="6">AS15tlH2ME_198</strain>
    </source>
</reference>
<dbReference type="Gene3D" id="1.10.357.10">
    <property type="entry name" value="Tetracycline Repressor, domain 2"/>
    <property type="match status" value="1"/>
</dbReference>
<evidence type="ECO:0000256" key="4">
    <source>
        <dbReference type="PROSITE-ProRule" id="PRU00335"/>
    </source>
</evidence>
<dbReference type="PRINTS" id="PR00455">
    <property type="entry name" value="HTHTETR"/>
</dbReference>
<keyword evidence="2 4" id="KW-0238">DNA-binding</keyword>
<gene>
    <name evidence="6" type="ORF">GX859_07100</name>
</gene>
<dbReference type="Gene3D" id="1.10.10.60">
    <property type="entry name" value="Homeodomain-like"/>
    <property type="match status" value="1"/>
</dbReference>
<name>A0A7X6PNQ0_9CORY</name>
<dbReference type="GO" id="GO:0000976">
    <property type="term" value="F:transcription cis-regulatory region binding"/>
    <property type="evidence" value="ECO:0007669"/>
    <property type="project" value="TreeGrafter"/>
</dbReference>
<dbReference type="PROSITE" id="PS50977">
    <property type="entry name" value="HTH_TETR_2"/>
    <property type="match status" value="1"/>
</dbReference>
<protein>
    <submittedName>
        <fullName evidence="6">TetR family transcriptional regulator</fullName>
    </submittedName>
</protein>
<dbReference type="InterPro" id="IPR050109">
    <property type="entry name" value="HTH-type_TetR-like_transc_reg"/>
</dbReference>
<dbReference type="GO" id="GO:0003700">
    <property type="term" value="F:DNA-binding transcription factor activity"/>
    <property type="evidence" value="ECO:0007669"/>
    <property type="project" value="TreeGrafter"/>
</dbReference>
<keyword evidence="1" id="KW-0805">Transcription regulation</keyword>
<dbReference type="PANTHER" id="PTHR30055">
    <property type="entry name" value="HTH-TYPE TRANSCRIPTIONAL REGULATOR RUTR"/>
    <property type="match status" value="1"/>
</dbReference>
<proteinExistence type="predicted"/>
<feature type="domain" description="HTH tetR-type" evidence="5">
    <location>
        <begin position="57"/>
        <end position="117"/>
    </location>
</feature>
<evidence type="ECO:0000256" key="3">
    <source>
        <dbReference type="ARBA" id="ARBA00023163"/>
    </source>
</evidence>
<feature type="DNA-binding region" description="H-T-H motif" evidence="4">
    <location>
        <begin position="80"/>
        <end position="99"/>
    </location>
</feature>
<evidence type="ECO:0000256" key="1">
    <source>
        <dbReference type="ARBA" id="ARBA00023015"/>
    </source>
</evidence>
<accession>A0A7X6PNQ0</accession>
<comment type="caution">
    <text evidence="6">The sequence shown here is derived from an EMBL/GenBank/DDBJ whole genome shotgun (WGS) entry which is preliminary data.</text>
</comment>
<evidence type="ECO:0000313" key="7">
    <source>
        <dbReference type="Proteomes" id="UP000557899"/>
    </source>
</evidence>
<dbReference type="PANTHER" id="PTHR30055:SF234">
    <property type="entry name" value="HTH-TYPE TRANSCRIPTIONAL REGULATOR BETI"/>
    <property type="match status" value="1"/>
</dbReference>
<dbReference type="Pfam" id="PF00440">
    <property type="entry name" value="TetR_N"/>
    <property type="match status" value="1"/>
</dbReference>
<organism evidence="6 7">
    <name type="scientific">Corynebacterium humireducens</name>
    <dbReference type="NCBI Taxonomy" id="1223514"/>
    <lineage>
        <taxon>Bacteria</taxon>
        <taxon>Bacillati</taxon>
        <taxon>Actinomycetota</taxon>
        <taxon>Actinomycetes</taxon>
        <taxon>Mycobacteriales</taxon>
        <taxon>Corynebacteriaceae</taxon>
        <taxon>Corynebacterium</taxon>
    </lineage>
</organism>
<dbReference type="PROSITE" id="PS51257">
    <property type="entry name" value="PROKAR_LIPOPROTEIN"/>
    <property type="match status" value="1"/>
</dbReference>
<dbReference type="Proteomes" id="UP000557899">
    <property type="component" value="Unassembled WGS sequence"/>
</dbReference>
<dbReference type="AlphaFoldDB" id="A0A7X6PNQ0"/>
<dbReference type="EMBL" id="JAAZHI010000143">
    <property type="protein sequence ID" value="NLA56047.1"/>
    <property type="molecule type" value="Genomic_DNA"/>
</dbReference>
<evidence type="ECO:0000313" key="6">
    <source>
        <dbReference type="EMBL" id="NLA56047.1"/>
    </source>
</evidence>
<dbReference type="SUPFAM" id="SSF48498">
    <property type="entry name" value="Tetracyclin repressor-like, C-terminal domain"/>
    <property type="match status" value="1"/>
</dbReference>
<evidence type="ECO:0000259" key="5">
    <source>
        <dbReference type="PROSITE" id="PS50977"/>
    </source>
</evidence>